<evidence type="ECO:0000256" key="5">
    <source>
        <dbReference type="ARBA" id="ARBA00022737"/>
    </source>
</evidence>
<protein>
    <submittedName>
        <fullName evidence="16">NACHT, LRR and PYD domains-containing protein 3-like</fullName>
    </submittedName>
</protein>
<keyword evidence="3" id="KW-0433">Leucine-rich repeat</keyword>
<dbReference type="InterPro" id="IPR006574">
    <property type="entry name" value="PRY"/>
</dbReference>
<dbReference type="InterPro" id="IPR029495">
    <property type="entry name" value="NACHT-assoc"/>
</dbReference>
<dbReference type="OrthoDB" id="523874at2759"/>
<dbReference type="Pfam" id="PF13516">
    <property type="entry name" value="LRR_6"/>
    <property type="match status" value="3"/>
</dbReference>
<feature type="compositionally biased region" description="Polar residues" evidence="11">
    <location>
        <begin position="1115"/>
        <end position="1132"/>
    </location>
</feature>
<evidence type="ECO:0000256" key="6">
    <source>
        <dbReference type="ARBA" id="ARBA00022741"/>
    </source>
</evidence>
<dbReference type="GO" id="GO:0005737">
    <property type="term" value="C:cytoplasm"/>
    <property type="evidence" value="ECO:0007669"/>
    <property type="project" value="UniProtKB-SubCell"/>
</dbReference>
<dbReference type="GeneID" id="105906075"/>
<dbReference type="InterPro" id="IPR001870">
    <property type="entry name" value="B30.2/SPRY"/>
</dbReference>
<gene>
    <name evidence="16" type="primary">LOC105906075</name>
</gene>
<evidence type="ECO:0000256" key="11">
    <source>
        <dbReference type="SAM" id="MobiDB-lite"/>
    </source>
</evidence>
<feature type="region of interest" description="Disordered" evidence="11">
    <location>
        <begin position="1003"/>
        <end position="1030"/>
    </location>
</feature>
<dbReference type="InterPro" id="IPR041267">
    <property type="entry name" value="NLRP_HD2"/>
</dbReference>
<dbReference type="SMART" id="SM00589">
    <property type="entry name" value="PRY"/>
    <property type="match status" value="1"/>
</dbReference>
<dbReference type="FunFam" id="3.40.50.300:FF:000210">
    <property type="entry name" value="Si:dkey-16p6.1"/>
    <property type="match status" value="1"/>
</dbReference>
<feature type="region of interest" description="Disordered" evidence="11">
    <location>
        <begin position="1"/>
        <end position="47"/>
    </location>
</feature>
<feature type="compositionally biased region" description="Polar residues" evidence="11">
    <location>
        <begin position="1"/>
        <end position="10"/>
    </location>
</feature>
<evidence type="ECO:0000256" key="3">
    <source>
        <dbReference type="ARBA" id="ARBA00022614"/>
    </source>
</evidence>
<dbReference type="CDD" id="cd16040">
    <property type="entry name" value="SPRY_PRY_SNTX"/>
    <property type="match status" value="1"/>
</dbReference>
<dbReference type="InterPro" id="IPR003877">
    <property type="entry name" value="SPRY_dom"/>
</dbReference>
<dbReference type="PANTHER" id="PTHR24106">
    <property type="entry name" value="NACHT, LRR AND CARD DOMAINS-CONTAINING"/>
    <property type="match status" value="1"/>
</dbReference>
<evidence type="ECO:0000256" key="1">
    <source>
        <dbReference type="ARBA" id="ARBA00004496"/>
    </source>
</evidence>
<keyword evidence="7 10" id="KW-0863">Zinc-finger</keyword>
<dbReference type="SMART" id="SM01288">
    <property type="entry name" value="FISNA"/>
    <property type="match status" value="1"/>
</dbReference>
<dbReference type="GO" id="GO:0008270">
    <property type="term" value="F:zinc ion binding"/>
    <property type="evidence" value="ECO:0007669"/>
    <property type="project" value="UniProtKB-KW"/>
</dbReference>
<dbReference type="Pfam" id="PF17779">
    <property type="entry name" value="WHD_NOD2"/>
    <property type="match status" value="1"/>
</dbReference>
<dbReference type="AlphaFoldDB" id="A0A6P8F169"/>
<keyword evidence="4" id="KW-0479">Metal-binding</keyword>
<evidence type="ECO:0000256" key="4">
    <source>
        <dbReference type="ARBA" id="ARBA00022723"/>
    </source>
</evidence>
<comment type="subcellular location">
    <subcellularLocation>
        <location evidence="1">Cytoplasm</location>
    </subcellularLocation>
</comment>
<feature type="region of interest" description="Disordered" evidence="11">
    <location>
        <begin position="1113"/>
        <end position="1132"/>
    </location>
</feature>
<keyword evidence="2" id="KW-0963">Cytoplasm</keyword>
<keyword evidence="6" id="KW-0547">Nucleotide-binding</keyword>
<name>A0A6P8F169_CLUHA</name>
<organism evidence="15 16">
    <name type="scientific">Clupea harengus</name>
    <name type="common">Atlantic herring</name>
    <dbReference type="NCBI Taxonomy" id="7950"/>
    <lineage>
        <taxon>Eukaryota</taxon>
        <taxon>Metazoa</taxon>
        <taxon>Chordata</taxon>
        <taxon>Craniata</taxon>
        <taxon>Vertebrata</taxon>
        <taxon>Euteleostomi</taxon>
        <taxon>Actinopterygii</taxon>
        <taxon>Neopterygii</taxon>
        <taxon>Teleostei</taxon>
        <taxon>Clupei</taxon>
        <taxon>Clupeiformes</taxon>
        <taxon>Clupeoidei</taxon>
        <taxon>Clupeidae</taxon>
        <taxon>Clupea</taxon>
    </lineage>
</organism>
<dbReference type="InterPro" id="IPR051261">
    <property type="entry name" value="NLR"/>
</dbReference>
<evidence type="ECO:0000313" key="16">
    <source>
        <dbReference type="RefSeq" id="XP_031418489.2"/>
    </source>
</evidence>
<dbReference type="RefSeq" id="XP_031418489.2">
    <property type="nucleotide sequence ID" value="XM_031562629.2"/>
</dbReference>
<dbReference type="PROSITE" id="PS50837">
    <property type="entry name" value="NACHT"/>
    <property type="match status" value="1"/>
</dbReference>
<dbReference type="SMART" id="SM00368">
    <property type="entry name" value="LRR_RI"/>
    <property type="match status" value="5"/>
</dbReference>
<keyword evidence="9" id="KW-0067">ATP-binding</keyword>
<dbReference type="KEGG" id="char:105906075"/>
<dbReference type="InterPro" id="IPR001611">
    <property type="entry name" value="Leu-rich_rpt"/>
</dbReference>
<dbReference type="GO" id="GO:0005524">
    <property type="term" value="F:ATP binding"/>
    <property type="evidence" value="ECO:0007669"/>
    <property type="project" value="UniProtKB-KW"/>
</dbReference>
<dbReference type="Pfam" id="PF05729">
    <property type="entry name" value="NACHT"/>
    <property type="match status" value="1"/>
</dbReference>
<dbReference type="Pfam" id="PF13765">
    <property type="entry name" value="PRY"/>
    <property type="match status" value="1"/>
</dbReference>
<dbReference type="InterPro" id="IPR007111">
    <property type="entry name" value="NACHT_NTPase"/>
</dbReference>
<evidence type="ECO:0000259" key="12">
    <source>
        <dbReference type="PROSITE" id="PS50089"/>
    </source>
</evidence>
<keyword evidence="15" id="KW-1185">Reference proteome</keyword>
<evidence type="ECO:0000256" key="9">
    <source>
        <dbReference type="ARBA" id="ARBA00022840"/>
    </source>
</evidence>
<dbReference type="Pfam" id="PF00622">
    <property type="entry name" value="SPRY"/>
    <property type="match status" value="1"/>
</dbReference>
<feature type="domain" description="NACHT" evidence="14">
    <location>
        <begin position="222"/>
        <end position="366"/>
    </location>
</feature>
<sequence length="1193" mass="132425">MGDAPSTMSHSVAIDNQRRPGLSPPTQGPASPLPGSVSLKGDQSTGETLVVNSQDIQASSDPSEQRSDLTQDQSRCGVCERVLRDPVITTCGQHSVCEDCIGRHSDQAAPSEEDHTCCPLCSEELRDIVLQSVIQAYKDRLKKRFEYVSDGGVQTLLHGIYTELRHAEGESEGEGVEKEHEVWWVGPASGIHETSGNDTSSCCNNDIFRPLAAGGGEGGYIKTVLTKGVAGVGKTVSVQKFILDWADGRANQDVDFVFVFPFRRLSLIGQHSSRYSLRQLLLEFHPELKELNDDAQQLYEVCKLVLIFDGLDESQLALNFHHGHGDGYVLCDTNNSVASVDVLVTNLIQGNLLPSAQVWVTSRPAATNRIPAKYVDRVTEIRGFGDTQREEYFRKRTGGDEVTARRINSHIKSSRSLRTMCQIPAVCSIATTVFEYMRGYQGDGDKLPQTLTEMFVHFLLRQVHMENEMLDGEEGMDREALLKLKADVIVKLAELAFTQLARGNLRFHEDDLGECGIGVGTATVYSVVFREIFREESPIEHHAKVFSFVHPSVQEFLAAFFVIRCSVNRNVEPLEIFLRDTTASTRDRGLGGEERSGENRKGVLSSIKHIFEPVQPMEAQRFAARPAADESAVASLALLKSVVDSVVESSDGGRLDRFLRFLVGLSLESNQELLLLGMLLPETSPDDVSKVAQYVRALLLDNTDIIAAERCVSLRHCLMEVPDDCVHRDVQRYLRSRRKPEETSYLSPAHCSALAHLLLVSEEVLEELDLRRYNTSDKGRRRLLPALRCCRKALVGGCELDERSIETVVSALRSLSCPLRELDLSNNDLHDSWIMTLSSQLKSNHCRLETLRLSSCALKDTGCAFLSSVLSCPASCLRELDLSNNHLQDAGAMLLSAQLDSPLCKLEILRIASCGFTDAGCKYLASAVRCHQSPLGELDLRGNHIRKPTAQTLLDTLLDPRCKLHVLRLDHAAVLWIYLGPVQHACDLTLDPNTAHSHLSLSGDCRQATHSPQEEQPQHPAAPHPERFQHRPQVLCRQPLSGRCYWEAEWSHDGVSVGVSYRGIGRKGWSRDRLLGYNDQSWCLFYSHGGYSAWHNKNQTAVVPRRSRIRAVSGTEPTHNQVPSATRAPTTTDSSTVGVYLDWPAGTLSFYSVSSDTLTRLHAFEEASFSEPLYPAFRLRDLNSSLTLHEISS</sequence>
<keyword evidence="5" id="KW-0677">Repeat</keyword>
<dbReference type="Pfam" id="PF17776">
    <property type="entry name" value="NLRC4_HD2"/>
    <property type="match status" value="1"/>
</dbReference>
<dbReference type="InterPro" id="IPR001841">
    <property type="entry name" value="Znf_RING"/>
</dbReference>
<feature type="domain" description="RING-type" evidence="12">
    <location>
        <begin position="76"/>
        <end position="122"/>
    </location>
</feature>
<dbReference type="InterPro" id="IPR041075">
    <property type="entry name" value="NOD1/2_WH"/>
</dbReference>
<proteinExistence type="predicted"/>
<dbReference type="Pfam" id="PF14484">
    <property type="entry name" value="FISNA"/>
    <property type="match status" value="1"/>
</dbReference>
<evidence type="ECO:0000256" key="2">
    <source>
        <dbReference type="ARBA" id="ARBA00022490"/>
    </source>
</evidence>
<dbReference type="SMART" id="SM00449">
    <property type="entry name" value="SPRY"/>
    <property type="match status" value="1"/>
</dbReference>
<evidence type="ECO:0000259" key="14">
    <source>
        <dbReference type="PROSITE" id="PS50837"/>
    </source>
</evidence>
<reference evidence="16" key="1">
    <citation type="submission" date="2025-08" db="UniProtKB">
        <authorList>
            <consortium name="RefSeq"/>
        </authorList>
    </citation>
    <scope>IDENTIFICATION</scope>
</reference>
<dbReference type="Proteomes" id="UP000515152">
    <property type="component" value="Chromosome 24"/>
</dbReference>
<dbReference type="PROSITE" id="PS50089">
    <property type="entry name" value="ZF_RING_2"/>
    <property type="match status" value="1"/>
</dbReference>
<dbReference type="PROSITE" id="PS50188">
    <property type="entry name" value="B302_SPRY"/>
    <property type="match status" value="1"/>
</dbReference>
<evidence type="ECO:0000259" key="13">
    <source>
        <dbReference type="PROSITE" id="PS50188"/>
    </source>
</evidence>
<keyword evidence="8" id="KW-0862">Zinc</keyword>
<feature type="domain" description="B30.2/SPRY" evidence="13">
    <location>
        <begin position="968"/>
        <end position="1193"/>
    </location>
</feature>
<evidence type="ECO:0000256" key="8">
    <source>
        <dbReference type="ARBA" id="ARBA00022833"/>
    </source>
</evidence>
<evidence type="ECO:0000256" key="10">
    <source>
        <dbReference type="PROSITE-ProRule" id="PRU00175"/>
    </source>
</evidence>
<accession>A0A6P8F169</accession>
<evidence type="ECO:0000313" key="15">
    <source>
        <dbReference type="Proteomes" id="UP000515152"/>
    </source>
</evidence>
<evidence type="ECO:0000256" key="7">
    <source>
        <dbReference type="ARBA" id="ARBA00022771"/>
    </source>
</evidence>